<dbReference type="InterPro" id="IPR034085">
    <property type="entry name" value="TOG"/>
</dbReference>
<name>A0AAW0JUI0_QUESU</name>
<dbReference type="Gene3D" id="1.25.10.10">
    <property type="entry name" value="Leucine-rich Repeat Variant"/>
    <property type="match status" value="1"/>
</dbReference>
<dbReference type="PANTHER" id="PTHR31355">
    <property type="entry name" value="MICROTUBULE-ASSOCIATED PROTEIN TORTIFOLIA1"/>
    <property type="match status" value="1"/>
</dbReference>
<keyword evidence="4" id="KW-1185">Reference proteome</keyword>
<dbReference type="Pfam" id="PF24714">
    <property type="entry name" value="TOR1L1_N"/>
    <property type="match status" value="1"/>
</dbReference>
<dbReference type="Proteomes" id="UP000237347">
    <property type="component" value="Unassembled WGS sequence"/>
</dbReference>
<organism evidence="3 4">
    <name type="scientific">Quercus suber</name>
    <name type="common">Cork oak</name>
    <dbReference type="NCBI Taxonomy" id="58331"/>
    <lineage>
        <taxon>Eukaryota</taxon>
        <taxon>Viridiplantae</taxon>
        <taxon>Streptophyta</taxon>
        <taxon>Embryophyta</taxon>
        <taxon>Tracheophyta</taxon>
        <taxon>Spermatophyta</taxon>
        <taxon>Magnoliopsida</taxon>
        <taxon>eudicotyledons</taxon>
        <taxon>Gunneridae</taxon>
        <taxon>Pentapetalae</taxon>
        <taxon>rosids</taxon>
        <taxon>fabids</taxon>
        <taxon>Fagales</taxon>
        <taxon>Fagaceae</taxon>
        <taxon>Quercus</taxon>
    </lineage>
</organism>
<evidence type="ECO:0000256" key="1">
    <source>
        <dbReference type="SAM" id="MobiDB-lite"/>
    </source>
</evidence>
<dbReference type="GO" id="GO:0005874">
    <property type="term" value="C:microtubule"/>
    <property type="evidence" value="ECO:0007669"/>
    <property type="project" value="InterPro"/>
</dbReference>
<dbReference type="InterPro" id="IPR011989">
    <property type="entry name" value="ARM-like"/>
</dbReference>
<dbReference type="InterPro" id="IPR057599">
    <property type="entry name" value="TORTIFOLIA1/TORL1-2_C"/>
</dbReference>
<dbReference type="GO" id="GO:0008017">
    <property type="term" value="F:microtubule binding"/>
    <property type="evidence" value="ECO:0007669"/>
    <property type="project" value="InterPro"/>
</dbReference>
<feature type="region of interest" description="Disordered" evidence="1">
    <location>
        <begin position="584"/>
        <end position="605"/>
    </location>
</feature>
<reference evidence="3 4" key="1">
    <citation type="journal article" date="2018" name="Sci. Data">
        <title>The draft genome sequence of cork oak.</title>
        <authorList>
            <person name="Ramos A.M."/>
            <person name="Usie A."/>
            <person name="Barbosa P."/>
            <person name="Barros P.M."/>
            <person name="Capote T."/>
            <person name="Chaves I."/>
            <person name="Simoes F."/>
            <person name="Abreu I."/>
            <person name="Carrasquinho I."/>
            <person name="Faro C."/>
            <person name="Guimaraes J.B."/>
            <person name="Mendonca D."/>
            <person name="Nobrega F."/>
            <person name="Rodrigues L."/>
            <person name="Saibo N.J.M."/>
            <person name="Varela M.C."/>
            <person name="Egas C."/>
            <person name="Matos J."/>
            <person name="Miguel C.M."/>
            <person name="Oliveira M.M."/>
            <person name="Ricardo C.P."/>
            <person name="Goncalves S."/>
        </authorList>
    </citation>
    <scope>NUCLEOTIDE SEQUENCE [LARGE SCALE GENOMIC DNA]</scope>
    <source>
        <strain evidence="4">cv. HL8</strain>
    </source>
</reference>
<gene>
    <name evidence="3" type="primary">TOR1L2</name>
    <name evidence="3" type="ORF">CFP56_028608</name>
</gene>
<dbReference type="InterPro" id="IPR057600">
    <property type="entry name" value="TORTIFOLIA1/SINE1-2_N"/>
</dbReference>
<dbReference type="EMBL" id="PKMF04000470">
    <property type="protein sequence ID" value="KAK7829891.1"/>
    <property type="molecule type" value="Genomic_DNA"/>
</dbReference>
<dbReference type="Pfam" id="PF24713">
    <property type="entry name" value="TOR1L1_C"/>
    <property type="match status" value="1"/>
</dbReference>
<proteinExistence type="predicted"/>
<comment type="caution">
    <text evidence="3">The sequence shown here is derived from an EMBL/GenBank/DDBJ whole genome shotgun (WGS) entry which is preliminary data.</text>
</comment>
<feature type="compositionally biased region" description="Polar residues" evidence="1">
    <location>
        <begin position="584"/>
        <end position="599"/>
    </location>
</feature>
<dbReference type="PANTHER" id="PTHR31355:SF22">
    <property type="entry name" value="TORTIFOLIA1-LIKE PROTEIN 2"/>
    <property type="match status" value="1"/>
</dbReference>
<evidence type="ECO:0000313" key="4">
    <source>
        <dbReference type="Proteomes" id="UP000237347"/>
    </source>
</evidence>
<sequence>MKTHAHMKARGTTRVNAQQVIFELKHKVVIALNKLADRDTYQIGVDELEKTAECLTPDGIAPFLSCILDTDSEQKSAVRKECIRLMGTLARFHEGLVGPHLAKMVASIVKRLKDPDSIVRDACVETVGVLASKLSNRRGETDGVFVVLVKPLFEALGEQNRQVQLGSALCLARVIDNSHDPPISILQKMLARTTKLLKNPHFMAKPAVIELNRSIIQVGGAPTQNILSGAMAGIREALKNSDWTTRKAASVALGDIAATGGSFLGSFRASSIRSLESCRFDKVKPVRDAVLQALQYWRSLPGPDTPEPSEAGSSIKENYCGGDYSDLTSTGESGWKDVTLKKTGTGSTKGRAPLSIRKTCQNYGENPQHSKADDWQIEIAVPKSHNVSLAEFHNDESESSSVTKTLERMSAEGTSPQDTRYEYVPMDDKQECSSVSNLTTDNFETKFVTVSHECLEEGGLLKPIRRTQRFAAEEVSSEEQMYLAKRQDRRSLDSTVTESCSQTTRGCCSELANEMVCIRKQLLEIENKQSNLMDLLQVFTTGVMDSLTTIQSRVVGLEHVVDRLAQDIVHGGRYSDSASSKLLKQNQSVHSPRLSTCTPRPSVDIRNRQPSLLSVKSSDIWDENAVGRCRSSNSAKQGTDIWTKSEVKITRNPAGKVMQKGSGQGMQNVGCGQTRNANAIFASASSTNVRQHGLESKNNLWKRVKGYLCEGDLDSAYVEALCSHDELVLVELLDRTGPVLESLSPKTVSDILSTLTSYLLDQRFMNSIIPWLQQASCLYTFTFYITVIVVDLSTIHGPNYLVISAKGRQEFLSAIQESMNMEFSNPAERRYVTQLAMKFHHIWGKLPSI</sequence>
<dbReference type="AlphaFoldDB" id="A0AAW0JUI0"/>
<dbReference type="SUPFAM" id="SSF48371">
    <property type="entry name" value="ARM repeat"/>
    <property type="match status" value="1"/>
</dbReference>
<evidence type="ECO:0000313" key="3">
    <source>
        <dbReference type="EMBL" id="KAK7829891.1"/>
    </source>
</evidence>
<protein>
    <submittedName>
        <fullName evidence="3">Tortifolia1-like protein 2</fullName>
    </submittedName>
</protein>
<evidence type="ECO:0000259" key="2">
    <source>
        <dbReference type="SMART" id="SM01349"/>
    </source>
</evidence>
<dbReference type="SMART" id="SM01349">
    <property type="entry name" value="TOG"/>
    <property type="match status" value="1"/>
</dbReference>
<accession>A0AAW0JUI0</accession>
<dbReference type="InterPro" id="IPR033337">
    <property type="entry name" value="TORTIFOLIA1/SINE1-2"/>
</dbReference>
<feature type="domain" description="TOG" evidence="2">
    <location>
        <begin position="46"/>
        <end position="289"/>
    </location>
</feature>
<dbReference type="InterPro" id="IPR016024">
    <property type="entry name" value="ARM-type_fold"/>
</dbReference>